<feature type="transmembrane region" description="Helical" evidence="6">
    <location>
        <begin position="114"/>
        <end position="134"/>
    </location>
</feature>
<keyword evidence="4 6" id="KW-1133">Transmembrane helix</keyword>
<feature type="transmembrane region" description="Helical" evidence="6">
    <location>
        <begin position="314"/>
        <end position="334"/>
    </location>
</feature>
<evidence type="ECO:0000256" key="4">
    <source>
        <dbReference type="ARBA" id="ARBA00022989"/>
    </source>
</evidence>
<evidence type="ECO:0000256" key="3">
    <source>
        <dbReference type="ARBA" id="ARBA00022692"/>
    </source>
</evidence>
<name>A0A8S0VVC7_CYCAE</name>
<keyword evidence="5 6" id="KW-0472">Membrane</keyword>
<keyword evidence="9" id="KW-1185">Reference proteome</keyword>
<feature type="transmembrane region" description="Helical" evidence="6">
    <location>
        <begin position="146"/>
        <end position="166"/>
    </location>
</feature>
<feature type="transmembrane region" description="Helical" evidence="6">
    <location>
        <begin position="82"/>
        <end position="102"/>
    </location>
</feature>
<sequence>MVDPQTSSPTSSLAKEKVEIGVEDKVECVENQDARRAMEKRLVRKVDLRMSILVLIYIMNYIDRNNASAARLATFEEDLGLVGSQFPAVIAIFLVGFILMQVPSNMLLNHIKRPSLYLPSAVFLWGLVSCLTGVTTNFVGVLVCRFFLGFIEAAFFPGALLLMSRWYKRDELGLRTSILYCGLLISVAFGNLIASGILTRMHGVLGHASWRWLYFIEGAITCVVALAAMFILPDFPEISKSWLTPEEQKLALDRIREDYGIDENMTEVNQIEGLKLAVKDWKVWWLTLAYTFIVLSVSYVLYLPTLAATLGYSHTISLLLCAPPSMLVAVTAFFHGRHSDKTQERCWHVSVPMFVAIVGHIIVISTMNTAARYFGFFLVGQSPAGLVCFVAWMNSSFPESPAKRAVALGIANSISQIGGIAGSFIYPDSWGPAYRPSFAINIVASAAVVLCAFVYRWHLSGLNKQAAAEEVARGQNVPGFRYTL</sequence>
<evidence type="ECO:0000259" key="7">
    <source>
        <dbReference type="PROSITE" id="PS50850"/>
    </source>
</evidence>
<evidence type="ECO:0000256" key="1">
    <source>
        <dbReference type="ARBA" id="ARBA00004141"/>
    </source>
</evidence>
<evidence type="ECO:0000256" key="6">
    <source>
        <dbReference type="SAM" id="Phobius"/>
    </source>
</evidence>
<dbReference type="AlphaFoldDB" id="A0A8S0VVC7"/>
<protein>
    <recommendedName>
        <fullName evidence="7">Major facilitator superfamily (MFS) profile domain-containing protein</fullName>
    </recommendedName>
</protein>
<organism evidence="8 9">
    <name type="scientific">Cyclocybe aegerita</name>
    <name type="common">Black poplar mushroom</name>
    <name type="synonym">Agrocybe aegerita</name>
    <dbReference type="NCBI Taxonomy" id="1973307"/>
    <lineage>
        <taxon>Eukaryota</taxon>
        <taxon>Fungi</taxon>
        <taxon>Dikarya</taxon>
        <taxon>Basidiomycota</taxon>
        <taxon>Agaricomycotina</taxon>
        <taxon>Agaricomycetes</taxon>
        <taxon>Agaricomycetidae</taxon>
        <taxon>Agaricales</taxon>
        <taxon>Agaricineae</taxon>
        <taxon>Bolbitiaceae</taxon>
        <taxon>Cyclocybe</taxon>
    </lineage>
</organism>
<feature type="transmembrane region" description="Helical" evidence="6">
    <location>
        <begin position="346"/>
        <end position="367"/>
    </location>
</feature>
<feature type="transmembrane region" description="Helical" evidence="6">
    <location>
        <begin position="283"/>
        <end position="302"/>
    </location>
</feature>
<comment type="subcellular location">
    <subcellularLocation>
        <location evidence="1">Membrane</location>
        <topology evidence="1">Multi-pass membrane protein</topology>
    </subcellularLocation>
</comment>
<dbReference type="PANTHER" id="PTHR43791">
    <property type="entry name" value="PERMEASE-RELATED"/>
    <property type="match status" value="1"/>
</dbReference>
<feature type="transmembrane region" description="Helical" evidence="6">
    <location>
        <begin position="178"/>
        <end position="198"/>
    </location>
</feature>
<dbReference type="Pfam" id="PF07690">
    <property type="entry name" value="MFS_1"/>
    <property type="match status" value="1"/>
</dbReference>
<dbReference type="GO" id="GO:0016020">
    <property type="term" value="C:membrane"/>
    <property type="evidence" value="ECO:0007669"/>
    <property type="project" value="UniProtKB-SubCell"/>
</dbReference>
<gene>
    <name evidence="8" type="ORF">AAE3_LOCUS5888</name>
</gene>
<dbReference type="Proteomes" id="UP000467700">
    <property type="component" value="Unassembled WGS sequence"/>
</dbReference>
<evidence type="ECO:0000256" key="5">
    <source>
        <dbReference type="ARBA" id="ARBA00023136"/>
    </source>
</evidence>
<comment type="caution">
    <text evidence="8">The sequence shown here is derived from an EMBL/GenBank/DDBJ whole genome shotgun (WGS) entry which is preliminary data.</text>
</comment>
<dbReference type="PROSITE" id="PS50850">
    <property type="entry name" value="MFS"/>
    <property type="match status" value="1"/>
</dbReference>
<evidence type="ECO:0000256" key="2">
    <source>
        <dbReference type="ARBA" id="ARBA00022448"/>
    </source>
</evidence>
<dbReference type="InterPro" id="IPR020846">
    <property type="entry name" value="MFS_dom"/>
</dbReference>
<dbReference type="GO" id="GO:0022857">
    <property type="term" value="F:transmembrane transporter activity"/>
    <property type="evidence" value="ECO:0007669"/>
    <property type="project" value="InterPro"/>
</dbReference>
<accession>A0A8S0VVC7</accession>
<dbReference type="SUPFAM" id="SSF103473">
    <property type="entry name" value="MFS general substrate transporter"/>
    <property type="match status" value="1"/>
</dbReference>
<reference evidence="8 9" key="1">
    <citation type="submission" date="2020-01" db="EMBL/GenBank/DDBJ databases">
        <authorList>
            <person name="Gupta K D."/>
        </authorList>
    </citation>
    <scope>NUCLEOTIDE SEQUENCE [LARGE SCALE GENOMIC DNA]</scope>
</reference>
<evidence type="ECO:0000313" key="9">
    <source>
        <dbReference type="Proteomes" id="UP000467700"/>
    </source>
</evidence>
<feature type="domain" description="Major facilitator superfamily (MFS) profile" evidence="7">
    <location>
        <begin position="49"/>
        <end position="460"/>
    </location>
</feature>
<dbReference type="InterPro" id="IPR036259">
    <property type="entry name" value="MFS_trans_sf"/>
</dbReference>
<dbReference type="FunFam" id="1.20.1250.20:FF:000057">
    <property type="entry name" value="MFS general substrate transporter"/>
    <property type="match status" value="1"/>
</dbReference>
<dbReference type="EMBL" id="CACVBS010000040">
    <property type="protein sequence ID" value="CAA7263600.1"/>
    <property type="molecule type" value="Genomic_DNA"/>
</dbReference>
<dbReference type="PANTHER" id="PTHR43791:SF6">
    <property type="entry name" value="TRANSPORTER, PUTATIVE (AFU_ORTHOLOGUE AFUA_1G16690)-RELATED"/>
    <property type="match status" value="1"/>
</dbReference>
<keyword evidence="2" id="KW-0813">Transport</keyword>
<feature type="transmembrane region" description="Helical" evidence="6">
    <location>
        <begin position="210"/>
        <end position="232"/>
    </location>
</feature>
<feature type="transmembrane region" description="Helical" evidence="6">
    <location>
        <begin position="438"/>
        <end position="455"/>
    </location>
</feature>
<proteinExistence type="predicted"/>
<dbReference type="InterPro" id="IPR011701">
    <property type="entry name" value="MFS"/>
</dbReference>
<dbReference type="OrthoDB" id="2985014at2759"/>
<keyword evidence="3 6" id="KW-0812">Transmembrane</keyword>
<dbReference type="FunFam" id="1.20.1250.20:FF:000013">
    <property type="entry name" value="MFS general substrate transporter"/>
    <property type="match status" value="1"/>
</dbReference>
<evidence type="ECO:0000313" key="8">
    <source>
        <dbReference type="EMBL" id="CAA7263600.1"/>
    </source>
</evidence>
<feature type="transmembrane region" description="Helical" evidence="6">
    <location>
        <begin position="373"/>
        <end position="393"/>
    </location>
</feature>
<dbReference type="Gene3D" id="1.20.1250.20">
    <property type="entry name" value="MFS general substrate transporter like domains"/>
    <property type="match status" value="2"/>
</dbReference>